<reference evidence="1 2" key="1">
    <citation type="submission" date="2019-05" db="EMBL/GenBank/DDBJ databases">
        <title>Another draft genome of Portunus trituberculatus and its Hox gene families provides insights of decapod evolution.</title>
        <authorList>
            <person name="Jeong J.-H."/>
            <person name="Song I."/>
            <person name="Kim S."/>
            <person name="Choi T."/>
            <person name="Kim D."/>
            <person name="Ryu S."/>
            <person name="Kim W."/>
        </authorList>
    </citation>
    <scope>NUCLEOTIDE SEQUENCE [LARGE SCALE GENOMIC DNA]</scope>
    <source>
        <tissue evidence="1">Muscle</tissue>
    </source>
</reference>
<organism evidence="1 2">
    <name type="scientific">Portunus trituberculatus</name>
    <name type="common">Swimming crab</name>
    <name type="synonym">Neptunus trituberculatus</name>
    <dbReference type="NCBI Taxonomy" id="210409"/>
    <lineage>
        <taxon>Eukaryota</taxon>
        <taxon>Metazoa</taxon>
        <taxon>Ecdysozoa</taxon>
        <taxon>Arthropoda</taxon>
        <taxon>Crustacea</taxon>
        <taxon>Multicrustacea</taxon>
        <taxon>Malacostraca</taxon>
        <taxon>Eumalacostraca</taxon>
        <taxon>Eucarida</taxon>
        <taxon>Decapoda</taxon>
        <taxon>Pleocyemata</taxon>
        <taxon>Brachyura</taxon>
        <taxon>Eubrachyura</taxon>
        <taxon>Portunoidea</taxon>
        <taxon>Portunidae</taxon>
        <taxon>Portuninae</taxon>
        <taxon>Portunus</taxon>
    </lineage>
</organism>
<evidence type="ECO:0000313" key="2">
    <source>
        <dbReference type="Proteomes" id="UP000324222"/>
    </source>
</evidence>
<accession>A0A5B7GUT5</accession>
<dbReference type="EMBL" id="VSRR010018476">
    <property type="protein sequence ID" value="MPC61376.1"/>
    <property type="molecule type" value="Genomic_DNA"/>
</dbReference>
<name>A0A5B7GUT5_PORTR</name>
<dbReference type="AlphaFoldDB" id="A0A5B7GUT5"/>
<dbReference type="Proteomes" id="UP000324222">
    <property type="component" value="Unassembled WGS sequence"/>
</dbReference>
<comment type="caution">
    <text evidence="1">The sequence shown here is derived from an EMBL/GenBank/DDBJ whole genome shotgun (WGS) entry which is preliminary data.</text>
</comment>
<proteinExistence type="predicted"/>
<keyword evidence="2" id="KW-1185">Reference proteome</keyword>
<gene>
    <name evidence="1" type="ORF">E2C01_055448</name>
</gene>
<evidence type="ECO:0000313" key="1">
    <source>
        <dbReference type="EMBL" id="MPC61376.1"/>
    </source>
</evidence>
<protein>
    <submittedName>
        <fullName evidence="1">Uncharacterized protein</fullName>
    </submittedName>
</protein>
<sequence>MLLVAPQRFLITQNCPLLTPQLSFQHPIPQRGLHHGTPSTIITNTTTTKFLPPPPAPQTPYSVHNAFSATMTTLKLLQLGTVHSDGGTRHSVEKEELLR</sequence>